<dbReference type="HOGENOM" id="CLU_2802615_0_0_6"/>
<organism evidence="2 3">
    <name type="scientific">Acinetobacter venetianus (strain ATCC 31012 / DSM 23050 / BCRC 14357 / CCUG 45561 / CIP 110063 / KCTC 2702 / LMG 19082 / RAG-1)</name>
    <dbReference type="NCBI Taxonomy" id="1191460"/>
    <lineage>
        <taxon>Bacteria</taxon>
        <taxon>Pseudomonadati</taxon>
        <taxon>Pseudomonadota</taxon>
        <taxon>Gammaproteobacteria</taxon>
        <taxon>Moraxellales</taxon>
        <taxon>Moraxellaceae</taxon>
        <taxon>Acinetobacter</taxon>
    </lineage>
</organism>
<feature type="signal peptide" evidence="1">
    <location>
        <begin position="1"/>
        <end position="21"/>
    </location>
</feature>
<gene>
    <name evidence="2" type="ORF">F959_02136</name>
</gene>
<sequence length="55" mass="6126">MTFIRTNYLKGFSVLFISLLAACNSDDKNTTSNSSNQKLIDETILSLQNLSQNLV</sequence>
<dbReference type="Proteomes" id="UP000018445">
    <property type="component" value="Unassembled WGS sequence"/>
</dbReference>
<dbReference type="AlphaFoldDB" id="N8ZZU8"/>
<name>N8ZZU8_ACIVR</name>
<protein>
    <submittedName>
        <fullName evidence="2">Uncharacterized protein</fullName>
    </submittedName>
</protein>
<feature type="chain" id="PRO_5004138314" evidence="1">
    <location>
        <begin position="22"/>
        <end position="55"/>
    </location>
</feature>
<proteinExistence type="predicted"/>
<comment type="caution">
    <text evidence="2">The sequence shown here is derived from an EMBL/GenBank/DDBJ whole genome shotgun (WGS) entry which is preliminary data.</text>
</comment>
<accession>N8ZZU8</accession>
<dbReference type="PATRIC" id="fig|1191460.12.peg.2127"/>
<keyword evidence="1" id="KW-0732">Signal</keyword>
<evidence type="ECO:0000256" key="1">
    <source>
        <dbReference type="SAM" id="SignalP"/>
    </source>
</evidence>
<reference evidence="2 3" key="1">
    <citation type="submission" date="2013-02" db="EMBL/GenBank/DDBJ databases">
        <title>The Genome Sequence of Acinetobacter venetianus CIP 110063.</title>
        <authorList>
            <consortium name="The Broad Institute Genome Sequencing Platform"/>
            <consortium name="The Broad Institute Genome Sequencing Center for Infectious Disease"/>
            <person name="Cerqueira G."/>
            <person name="Feldgarden M."/>
            <person name="Courvalin P."/>
            <person name="Perichon B."/>
            <person name="Grillot-Courvalin C."/>
            <person name="Clermont D."/>
            <person name="Rocha E."/>
            <person name="Yoon E.-J."/>
            <person name="Nemec A."/>
            <person name="Walker B."/>
            <person name="Young S.K."/>
            <person name="Zeng Q."/>
            <person name="Gargeya S."/>
            <person name="Fitzgerald M."/>
            <person name="Haas B."/>
            <person name="Abouelleil A."/>
            <person name="Alvarado L."/>
            <person name="Arachchi H.M."/>
            <person name="Berlin A.M."/>
            <person name="Chapman S.B."/>
            <person name="Dewar J."/>
            <person name="Goldberg J."/>
            <person name="Griggs A."/>
            <person name="Gujja S."/>
            <person name="Hansen M."/>
            <person name="Howarth C."/>
            <person name="Imamovic A."/>
            <person name="Larimer J."/>
            <person name="McCowan C."/>
            <person name="Murphy C."/>
            <person name="Neiman D."/>
            <person name="Pearson M."/>
            <person name="Priest M."/>
            <person name="Roberts A."/>
            <person name="Saif S."/>
            <person name="Shea T."/>
            <person name="Sisk P."/>
            <person name="Sykes S."/>
            <person name="Wortman J."/>
            <person name="Nusbaum C."/>
            <person name="Birren B."/>
        </authorList>
    </citation>
    <scope>NUCLEOTIDE SEQUENCE [LARGE SCALE GENOMIC DNA]</scope>
    <source>
        <strain evidence="3">ATCC 31012 / DSM 23050 / BCRC 14357 / CCUG 45561 / CIP 110063 / KCTC 2702 / LMG 19082 / RAG-1</strain>
    </source>
</reference>
<keyword evidence="3" id="KW-1185">Reference proteome</keyword>
<evidence type="ECO:0000313" key="3">
    <source>
        <dbReference type="Proteomes" id="UP000018445"/>
    </source>
</evidence>
<dbReference type="PROSITE" id="PS51257">
    <property type="entry name" value="PROKAR_LIPOPROTEIN"/>
    <property type="match status" value="1"/>
</dbReference>
<evidence type="ECO:0000313" key="2">
    <source>
        <dbReference type="EMBL" id="ENV37328.1"/>
    </source>
</evidence>
<dbReference type="EMBL" id="APPO01000013">
    <property type="protein sequence ID" value="ENV37328.1"/>
    <property type="molecule type" value="Genomic_DNA"/>
</dbReference>